<evidence type="ECO:0000313" key="1">
    <source>
        <dbReference type="EMBL" id="GAA4487620.1"/>
    </source>
</evidence>
<evidence type="ECO:0000313" key="2">
    <source>
        <dbReference type="Proteomes" id="UP001500731"/>
    </source>
</evidence>
<protein>
    <submittedName>
        <fullName evidence="1">PmoA family protein</fullName>
    </submittedName>
</protein>
<keyword evidence="2" id="KW-1185">Reference proteome</keyword>
<reference evidence="2" key="1">
    <citation type="journal article" date="2019" name="Int. J. Syst. Evol. Microbiol.">
        <title>The Global Catalogue of Microorganisms (GCM) 10K type strain sequencing project: providing services to taxonomists for standard genome sequencing and annotation.</title>
        <authorList>
            <consortium name="The Broad Institute Genomics Platform"/>
            <consortium name="The Broad Institute Genome Sequencing Center for Infectious Disease"/>
            <person name="Wu L."/>
            <person name="Ma J."/>
        </authorList>
    </citation>
    <scope>NUCLEOTIDE SEQUENCE [LARGE SCALE GENOMIC DNA]</scope>
    <source>
        <strain evidence="2">JCM 17839</strain>
    </source>
</reference>
<comment type="caution">
    <text evidence="1">The sequence shown here is derived from an EMBL/GenBank/DDBJ whole genome shotgun (WGS) entry which is preliminary data.</text>
</comment>
<sequence length="305" mass="33405">MTGLRLIHDIGAGIAVRDGDVELLRYTYAPDTPQLESPKPFVHPIRTRAGRLASLFRPHDHVWHKGIAWSLPVVDDENFWGGPTYVHGQFYVQLDNDGRQQHLGVDAAETDGTAVVFVHRLDWITQGGTRMFTERRRLTVRVLSDEAWALTVETAMTNVTDAAIVIGSPTTRGRENAGYGGLFWRGPRSFTGGQLVTVNGVGSGDDVRGQRHEWMAFAGRHDADDASSVVVMVDHTENPHHPPQWFARSEEFAALNPAPFFSEELEVPAGETIVFRYGVGVADAEADQAASLADAVRGALSEAIA</sequence>
<name>A0ABP8PH07_9MICO</name>
<organism evidence="1 2">
    <name type="scientific">Microbacterium panaciterrae</name>
    <dbReference type="NCBI Taxonomy" id="985759"/>
    <lineage>
        <taxon>Bacteria</taxon>
        <taxon>Bacillati</taxon>
        <taxon>Actinomycetota</taxon>
        <taxon>Actinomycetes</taxon>
        <taxon>Micrococcales</taxon>
        <taxon>Microbacteriaceae</taxon>
        <taxon>Microbacterium</taxon>
    </lineage>
</organism>
<dbReference type="Proteomes" id="UP001500731">
    <property type="component" value="Unassembled WGS sequence"/>
</dbReference>
<dbReference type="InterPro" id="IPR029475">
    <property type="entry name" value="DUF6807"/>
</dbReference>
<gene>
    <name evidence="1" type="ORF">GCM10023171_25590</name>
</gene>
<dbReference type="Pfam" id="PF14100">
    <property type="entry name" value="DUF6807"/>
    <property type="match status" value="1"/>
</dbReference>
<accession>A0ABP8PH07</accession>
<dbReference type="EMBL" id="BAABGP010000018">
    <property type="protein sequence ID" value="GAA4487620.1"/>
    <property type="molecule type" value="Genomic_DNA"/>
</dbReference>
<dbReference type="RefSeq" id="WP_345187554.1">
    <property type="nucleotide sequence ID" value="NZ_BAABGP010000018.1"/>
</dbReference>
<proteinExistence type="predicted"/>